<dbReference type="GO" id="GO:0032259">
    <property type="term" value="P:methylation"/>
    <property type="evidence" value="ECO:0007669"/>
    <property type="project" value="UniProtKB-KW"/>
</dbReference>
<evidence type="ECO:0000259" key="1">
    <source>
        <dbReference type="Pfam" id="PF08241"/>
    </source>
</evidence>
<dbReference type="Gene3D" id="3.40.50.150">
    <property type="entry name" value="Vaccinia Virus protein VP39"/>
    <property type="match status" value="1"/>
</dbReference>
<dbReference type="GO" id="GO:0008168">
    <property type="term" value="F:methyltransferase activity"/>
    <property type="evidence" value="ECO:0007669"/>
    <property type="project" value="UniProtKB-KW"/>
</dbReference>
<evidence type="ECO:0000313" key="2">
    <source>
        <dbReference type="EMBL" id="MBO0333335.1"/>
    </source>
</evidence>
<protein>
    <submittedName>
        <fullName evidence="2">Class I SAM-dependent methyltransferase</fullName>
    </submittedName>
</protein>
<sequence>MGQEIDLLVNYPKTKRDLTQRGNEKTEEDRAIARQFGKAFFDGDRRHGYGGFSYNARFWQPVVPTFQEHFGLTGSSSLLDVGCAKGFMLHDLMTLIPGITVRGIDVSGYAIENSIESVRDFVSVADARKLPFEDNSFDVVVSVNTVHNLEKEDCGKALQEIERVSRGKSFITVDAYRTDEEYERMQAWNLTAKTILHVDGWKAFFKEIGYTGDYYWFIP</sequence>
<dbReference type="Pfam" id="PF08241">
    <property type="entry name" value="Methyltransf_11"/>
    <property type="match status" value="1"/>
</dbReference>
<organism evidence="2 3">
    <name type="scientific">Sneathiella sedimenti</name>
    <dbReference type="NCBI Taxonomy" id="2816034"/>
    <lineage>
        <taxon>Bacteria</taxon>
        <taxon>Pseudomonadati</taxon>
        <taxon>Pseudomonadota</taxon>
        <taxon>Alphaproteobacteria</taxon>
        <taxon>Sneathiellales</taxon>
        <taxon>Sneathiellaceae</taxon>
        <taxon>Sneathiella</taxon>
    </lineage>
</organism>
<dbReference type="CDD" id="cd02440">
    <property type="entry name" value="AdoMet_MTases"/>
    <property type="match status" value="1"/>
</dbReference>
<dbReference type="InterPro" id="IPR029063">
    <property type="entry name" value="SAM-dependent_MTases_sf"/>
</dbReference>
<dbReference type="RefSeq" id="WP_207043565.1">
    <property type="nucleotide sequence ID" value="NZ_JAFLNC010000002.1"/>
</dbReference>
<keyword evidence="3" id="KW-1185">Reference proteome</keyword>
<reference evidence="2 3" key="1">
    <citation type="submission" date="2021-03" db="EMBL/GenBank/DDBJ databases">
        <title>Sneathiella sp. CAU 1612 isolated from Kang Won-do.</title>
        <authorList>
            <person name="Kim W."/>
        </authorList>
    </citation>
    <scope>NUCLEOTIDE SEQUENCE [LARGE SCALE GENOMIC DNA]</scope>
    <source>
        <strain evidence="2 3">CAU 1612</strain>
    </source>
</reference>
<dbReference type="PANTHER" id="PTHR43464">
    <property type="entry name" value="METHYLTRANSFERASE"/>
    <property type="match status" value="1"/>
</dbReference>
<evidence type="ECO:0000313" key="3">
    <source>
        <dbReference type="Proteomes" id="UP000664761"/>
    </source>
</evidence>
<dbReference type="Proteomes" id="UP000664761">
    <property type="component" value="Unassembled WGS sequence"/>
</dbReference>
<dbReference type="PANTHER" id="PTHR43464:SF83">
    <property type="entry name" value="MALONYL-[ACYL-CARRIER PROTEIN] O-METHYLTRANSFERASE"/>
    <property type="match status" value="1"/>
</dbReference>
<keyword evidence="2" id="KW-0808">Transferase</keyword>
<proteinExistence type="predicted"/>
<accession>A0ABS3F4A1</accession>
<feature type="domain" description="Methyltransferase type 11" evidence="1">
    <location>
        <begin position="79"/>
        <end position="166"/>
    </location>
</feature>
<dbReference type="EMBL" id="JAFLNC010000002">
    <property type="protein sequence ID" value="MBO0333335.1"/>
    <property type="molecule type" value="Genomic_DNA"/>
</dbReference>
<dbReference type="InterPro" id="IPR013216">
    <property type="entry name" value="Methyltransf_11"/>
</dbReference>
<keyword evidence="2" id="KW-0489">Methyltransferase</keyword>
<gene>
    <name evidence="2" type="ORF">J0X12_06910</name>
</gene>
<comment type="caution">
    <text evidence="2">The sequence shown here is derived from an EMBL/GenBank/DDBJ whole genome shotgun (WGS) entry which is preliminary data.</text>
</comment>
<name>A0ABS3F4A1_9PROT</name>
<dbReference type="SUPFAM" id="SSF53335">
    <property type="entry name" value="S-adenosyl-L-methionine-dependent methyltransferases"/>
    <property type="match status" value="1"/>
</dbReference>